<feature type="transmembrane region" description="Helical" evidence="1">
    <location>
        <begin position="9"/>
        <end position="29"/>
    </location>
</feature>
<keyword evidence="1" id="KW-1133">Transmembrane helix</keyword>
<keyword evidence="1" id="KW-0812">Transmembrane</keyword>
<dbReference type="AlphaFoldDB" id="A0A9D6LP63"/>
<accession>A0A9D6LP63</accession>
<sequence length="479" mass="52897">MRKTTRRAVFYLFSGLFLITTPLIVFYAFGYSFDFQNGVVVPTGGVFVKANVGAIRVLANGKLMKETNFLTKGALISGLSSGHVEVEVAKDGYIPWRKPVGIEEQVIQEYRSILLVPEALPADLVYGTTSQASSRQTVSLELLPDPTGNFIFWAAKKRNLTRLRVISRDGVETRAQISLEPGESYLSASWNPSGNVVLVSTNRRGHTIWRALSANSKSVLPVFDEKTILRTSTSTRSETISEASLSLITWSPADIDEFLVLANGAIYRWNLSSGLVKKIISSARSFARFNGNILYSTQSGFIATADLSGEHIESLDHPGLYVAKSPLRYFQNKDGVLALIDSAGGLYLENPSTRKFSPLTTEIHEAEFSSNTAELGYTQSGTFSTIALADETTQPFRRMYTKSAIFTTDEILHFIWLGNPAAHIVYTTARGVFLAETDPRPGANIVPLRRGDYQIVESPNDPNSFYFSDGEIIERLTIR</sequence>
<keyword evidence="1" id="KW-0472">Membrane</keyword>
<evidence type="ECO:0000256" key="1">
    <source>
        <dbReference type="SAM" id="Phobius"/>
    </source>
</evidence>
<protein>
    <recommendedName>
        <fullName evidence="4">PEGA domain-containing protein</fullName>
    </recommendedName>
</protein>
<gene>
    <name evidence="2" type="ORF">HY220_04295</name>
</gene>
<name>A0A9D6LP63_9BACT</name>
<dbReference type="EMBL" id="JACQCQ010000013">
    <property type="protein sequence ID" value="MBI3627930.1"/>
    <property type="molecule type" value="Genomic_DNA"/>
</dbReference>
<evidence type="ECO:0000313" key="2">
    <source>
        <dbReference type="EMBL" id="MBI3627930.1"/>
    </source>
</evidence>
<evidence type="ECO:0008006" key="4">
    <source>
        <dbReference type="Google" id="ProtNLM"/>
    </source>
</evidence>
<comment type="caution">
    <text evidence="2">The sequence shown here is derived from an EMBL/GenBank/DDBJ whole genome shotgun (WGS) entry which is preliminary data.</text>
</comment>
<organism evidence="2 3">
    <name type="scientific">Candidatus Sungiibacteriota bacterium</name>
    <dbReference type="NCBI Taxonomy" id="2750080"/>
    <lineage>
        <taxon>Bacteria</taxon>
        <taxon>Candidatus Sungiibacteriota</taxon>
    </lineage>
</organism>
<proteinExistence type="predicted"/>
<evidence type="ECO:0000313" key="3">
    <source>
        <dbReference type="Proteomes" id="UP000808388"/>
    </source>
</evidence>
<reference evidence="2" key="1">
    <citation type="submission" date="2020-07" db="EMBL/GenBank/DDBJ databases">
        <title>Huge and variable diversity of episymbiotic CPR bacteria and DPANN archaea in groundwater ecosystems.</title>
        <authorList>
            <person name="He C.Y."/>
            <person name="Keren R."/>
            <person name="Whittaker M."/>
            <person name="Farag I.F."/>
            <person name="Doudna J."/>
            <person name="Cate J.H.D."/>
            <person name="Banfield J.F."/>
        </authorList>
    </citation>
    <scope>NUCLEOTIDE SEQUENCE</scope>
    <source>
        <strain evidence="2">NC_groundwater_972_Pr1_S-0.2um_49_27</strain>
    </source>
</reference>
<dbReference type="Proteomes" id="UP000808388">
    <property type="component" value="Unassembled WGS sequence"/>
</dbReference>
<dbReference type="SUPFAM" id="SSF69304">
    <property type="entry name" value="Tricorn protease N-terminal domain"/>
    <property type="match status" value="1"/>
</dbReference>